<dbReference type="InterPro" id="IPR028082">
    <property type="entry name" value="Peripla_BP_I"/>
</dbReference>
<reference evidence="16" key="1">
    <citation type="submission" date="2025-08" db="UniProtKB">
        <authorList>
            <consortium name="RefSeq"/>
        </authorList>
    </citation>
    <scope>IDENTIFICATION</scope>
</reference>
<evidence type="ECO:0000256" key="2">
    <source>
        <dbReference type="ARBA" id="ARBA00022448"/>
    </source>
</evidence>
<keyword evidence="3 12" id="KW-0812">Transmembrane</keyword>
<dbReference type="Pfam" id="PF00497">
    <property type="entry name" value="SBP_bac_3"/>
    <property type="match status" value="1"/>
</dbReference>
<dbReference type="PANTHER" id="PTHR18966">
    <property type="entry name" value="IONOTROPIC GLUTAMATE RECEPTOR"/>
    <property type="match status" value="1"/>
</dbReference>
<accession>A0A6I9RFT4</accession>
<protein>
    <submittedName>
        <fullName evidence="16">Glutamate receptor 2.1-like</fullName>
    </submittedName>
</protein>
<keyword evidence="7" id="KW-0675">Receptor</keyword>
<dbReference type="Proteomes" id="UP000504607">
    <property type="component" value="Chromosome 7"/>
</dbReference>
<dbReference type="Gene3D" id="3.40.190.10">
    <property type="entry name" value="Periplasmic binding protein-like II"/>
    <property type="match status" value="2"/>
</dbReference>
<evidence type="ECO:0000313" key="15">
    <source>
        <dbReference type="Proteomes" id="UP000504607"/>
    </source>
</evidence>
<dbReference type="FunFam" id="3.40.50.2300:FF:000188">
    <property type="entry name" value="Glutamate receptor"/>
    <property type="match status" value="1"/>
</dbReference>
<dbReference type="InterPro" id="IPR015683">
    <property type="entry name" value="Ionotropic_Glu_rcpt"/>
</dbReference>
<dbReference type="GO" id="GO:0015276">
    <property type="term" value="F:ligand-gated monoatomic ion channel activity"/>
    <property type="evidence" value="ECO:0007669"/>
    <property type="project" value="InterPro"/>
</dbReference>
<feature type="region of interest" description="Disordered" evidence="11">
    <location>
        <begin position="751"/>
        <end position="771"/>
    </location>
</feature>
<evidence type="ECO:0000256" key="7">
    <source>
        <dbReference type="ARBA" id="ARBA00023170"/>
    </source>
</evidence>
<feature type="transmembrane region" description="Helical" evidence="12">
    <location>
        <begin position="492"/>
        <end position="517"/>
    </location>
</feature>
<sequence>MGLREEGKRKKKKKQNEAKNLINWGAEVIVSTVPWPEVDTVAVLGSQAKIPVLSLAANPPLALARRPFLVRLSYPDSGQVQCLADLVKSYNWRRVIVLYEDDAYGGISATIALFSNYLQDVGSEIAYSVAFPPMDSLPDPKAAVRQELDRARRQLPKVYIIVHASSLLTVHLFPEAKKLGMTAQGHVWITNDDITTLFDSVLTPSFLSSYMQGVVGIKIYVNKTTDSYRDFHTKFRQRYEISYGKEGDKYADPGVSALRAYDALHVIACGASEAVKQRKTLLEGILSCKFIGLSGPISFRRDGSLAEGKGFPAFEVVNIVGKGYKELGFWLKGSGFFSGEGEMGLGRPVVDVLGPVYWPGGPWRVPGGWGRLRVGVPARTSFDQFVKVEHDETGKVRAVKGFCIDVFKETLQRLKYDLEYEFIPFDGTYDELISLVTLKELDAVVGDVTILAERSAYVTFTEPFLGSGLSMLIRVNPYHKTLMLAKPFSKAVWVLTFTILIYTGIIICYTATLSSIMTNQKVELMVDHRRVGCDGDSFVVKYLQDVLGYKQEMIEKLGAAENYPKAFESGNITAAYLETPYLRLFLSRHDGYAVYGETHRLGGFGFVFQKGSPIAADISRAILELAEDGILKQLENKWFFFSLSNCPSPDNNDSQADSLSLDHFWELFLFTGGTSTTVFLLCVARLLRRKLNAHQQADASPRERFGRVWRFLMSKIRKLWRSMMFWVKNEAQLSSLPITSAQEEYGSGTINNVESESLDNDLMDAEPPHHG</sequence>
<evidence type="ECO:0000256" key="12">
    <source>
        <dbReference type="SAM" id="Phobius"/>
    </source>
</evidence>
<evidence type="ECO:0000256" key="6">
    <source>
        <dbReference type="ARBA" id="ARBA00023136"/>
    </source>
</evidence>
<comment type="subcellular location">
    <subcellularLocation>
        <location evidence="1">Membrane</location>
        <topology evidence="1">Multi-pass membrane protein</topology>
    </subcellularLocation>
</comment>
<evidence type="ECO:0000256" key="3">
    <source>
        <dbReference type="ARBA" id="ARBA00022692"/>
    </source>
</evidence>
<dbReference type="SMART" id="SM00062">
    <property type="entry name" value="PBPb"/>
    <property type="match status" value="1"/>
</dbReference>
<dbReference type="InterPro" id="IPR001828">
    <property type="entry name" value="ANF_lig-bd_rcpt"/>
</dbReference>
<dbReference type="InParanoid" id="A0A6I9RFT4"/>
<keyword evidence="8" id="KW-0325">Glycoprotein</keyword>
<organism evidence="15 16">
    <name type="scientific">Elaeis guineensis var. tenera</name>
    <name type="common">Oil palm</name>
    <dbReference type="NCBI Taxonomy" id="51953"/>
    <lineage>
        <taxon>Eukaryota</taxon>
        <taxon>Viridiplantae</taxon>
        <taxon>Streptophyta</taxon>
        <taxon>Embryophyta</taxon>
        <taxon>Tracheophyta</taxon>
        <taxon>Spermatophyta</taxon>
        <taxon>Magnoliopsida</taxon>
        <taxon>Liliopsida</taxon>
        <taxon>Arecaceae</taxon>
        <taxon>Arecoideae</taxon>
        <taxon>Cocoseae</taxon>
        <taxon>Elaeidinae</taxon>
        <taxon>Elaeis</taxon>
    </lineage>
</organism>
<dbReference type="GO" id="GO:0016020">
    <property type="term" value="C:membrane"/>
    <property type="evidence" value="ECO:0007669"/>
    <property type="project" value="UniProtKB-SubCell"/>
</dbReference>
<evidence type="ECO:0000256" key="1">
    <source>
        <dbReference type="ARBA" id="ARBA00004141"/>
    </source>
</evidence>
<evidence type="ECO:0000313" key="16">
    <source>
        <dbReference type="RefSeq" id="XP_010925978.1"/>
    </source>
</evidence>
<evidence type="ECO:0000259" key="14">
    <source>
        <dbReference type="SMART" id="SM00079"/>
    </source>
</evidence>
<dbReference type="InterPro" id="IPR001320">
    <property type="entry name" value="Iontro_rcpt_C"/>
</dbReference>
<dbReference type="AlphaFoldDB" id="A0A6I9RFT4"/>
<evidence type="ECO:0000256" key="9">
    <source>
        <dbReference type="ARBA" id="ARBA00023286"/>
    </source>
</evidence>
<dbReference type="OrthoDB" id="784038at2759"/>
<evidence type="ECO:0000256" key="5">
    <source>
        <dbReference type="ARBA" id="ARBA00023065"/>
    </source>
</evidence>
<evidence type="ECO:0000256" key="4">
    <source>
        <dbReference type="ARBA" id="ARBA00022989"/>
    </source>
</evidence>
<keyword evidence="2" id="KW-0813">Transport</keyword>
<dbReference type="CDD" id="cd13686">
    <property type="entry name" value="GluR_Plant"/>
    <property type="match status" value="1"/>
</dbReference>
<gene>
    <name evidence="16" type="primary">LOC105048375</name>
</gene>
<dbReference type="FunFam" id="3.40.190.10:FF:000054">
    <property type="entry name" value="Glutamate receptor"/>
    <property type="match status" value="1"/>
</dbReference>
<evidence type="ECO:0000259" key="13">
    <source>
        <dbReference type="SMART" id="SM00062"/>
    </source>
</evidence>
<keyword evidence="9" id="KW-1071">Ligand-gated ion channel</keyword>
<dbReference type="SUPFAM" id="SSF53850">
    <property type="entry name" value="Periplasmic binding protein-like II"/>
    <property type="match status" value="1"/>
</dbReference>
<dbReference type="InterPro" id="IPR001638">
    <property type="entry name" value="Solute-binding_3/MltF_N"/>
</dbReference>
<evidence type="ECO:0000256" key="8">
    <source>
        <dbReference type="ARBA" id="ARBA00023180"/>
    </source>
</evidence>
<feature type="domain" description="Ionotropic glutamate receptor C-terminal" evidence="14">
    <location>
        <begin position="371"/>
        <end position="641"/>
    </location>
</feature>
<dbReference type="RefSeq" id="XP_010925978.1">
    <property type="nucleotide sequence ID" value="XM_010927676.1"/>
</dbReference>
<evidence type="ECO:0000256" key="11">
    <source>
        <dbReference type="SAM" id="MobiDB-lite"/>
    </source>
</evidence>
<dbReference type="Gene3D" id="3.40.50.2300">
    <property type="match status" value="1"/>
</dbReference>
<name>A0A6I9RFT4_ELAGV</name>
<keyword evidence="6 12" id="KW-0472">Membrane</keyword>
<dbReference type="Pfam" id="PF01094">
    <property type="entry name" value="ANF_receptor"/>
    <property type="match status" value="1"/>
</dbReference>
<proteinExistence type="predicted"/>
<dbReference type="SMART" id="SM00079">
    <property type="entry name" value="PBPe"/>
    <property type="match status" value="1"/>
</dbReference>
<feature type="domain" description="Solute-binding protein family 3/N-terminal" evidence="13">
    <location>
        <begin position="371"/>
        <end position="642"/>
    </location>
</feature>
<keyword evidence="5" id="KW-0406">Ion transport</keyword>
<keyword evidence="4 12" id="KW-1133">Transmembrane helix</keyword>
<dbReference type="SUPFAM" id="SSF53822">
    <property type="entry name" value="Periplasmic binding protein-like I"/>
    <property type="match status" value="1"/>
</dbReference>
<keyword evidence="15" id="KW-1185">Reference proteome</keyword>
<evidence type="ECO:0000256" key="10">
    <source>
        <dbReference type="ARBA" id="ARBA00023303"/>
    </source>
</evidence>
<keyword evidence="10" id="KW-0407">Ion channel</keyword>
<feature type="transmembrane region" description="Helical" evidence="12">
    <location>
        <begin position="667"/>
        <end position="687"/>
    </location>
</feature>